<evidence type="ECO:0000256" key="3">
    <source>
        <dbReference type="SAM" id="MobiDB-lite"/>
    </source>
</evidence>
<dbReference type="InterPro" id="IPR017930">
    <property type="entry name" value="Myb_dom"/>
</dbReference>
<keyword evidence="2" id="KW-0539">Nucleus</keyword>
<evidence type="ECO:0000256" key="1">
    <source>
        <dbReference type="ARBA" id="ARBA00004123"/>
    </source>
</evidence>
<evidence type="ECO:0000313" key="7">
    <source>
        <dbReference type="RefSeq" id="XP_021857413.1"/>
    </source>
</evidence>
<dbReference type="AlphaFoldDB" id="A0A9R0IXF1"/>
<reference evidence="7" key="2">
    <citation type="submission" date="2025-08" db="UniProtKB">
        <authorList>
            <consortium name="RefSeq"/>
        </authorList>
    </citation>
    <scope>IDENTIFICATION</scope>
    <source>
        <tissue evidence="7">Leaf</tissue>
    </source>
</reference>
<dbReference type="PROSITE" id="PS51294">
    <property type="entry name" value="HTH_MYB"/>
    <property type="match status" value="1"/>
</dbReference>
<dbReference type="InterPro" id="IPR009057">
    <property type="entry name" value="Homeodomain-like_sf"/>
</dbReference>
<evidence type="ECO:0000259" key="4">
    <source>
        <dbReference type="PROSITE" id="PS50090"/>
    </source>
</evidence>
<feature type="region of interest" description="Disordered" evidence="3">
    <location>
        <begin position="291"/>
        <end position="326"/>
    </location>
</feature>
<evidence type="ECO:0000259" key="5">
    <source>
        <dbReference type="PROSITE" id="PS51294"/>
    </source>
</evidence>
<proteinExistence type="predicted"/>
<gene>
    <name evidence="7" type="primary">LOC110796643</name>
</gene>
<sequence>MDEKVAKWIIEFLLRKPIDEKIINGVLSCLPLSNNDKRLKKTILLRKIESAISDGSVSEKLLELLEMVDELNHGAGKTVPDSMKRAYCAVAVDCTVRFLEENVEENGKYFEAVERVWRDRVCKVESLVSEELNRWLEDIEAAVWDSSVCEKILMRNTRNEALRAVKRYLKEAWESMGPSFLELVALKVGNDVGELCRSEGGGGGDGGGGGGSGSSGGGGSGGVVGSDNPCRTLIDPQVGLVESQAFNRRKHVAVKTRRPRGIKIFDAVEAAETSMNTANDIQTREMDKVQETLQPSSTQQHGAANDSHPSTSRTAHNLSCGKNNDAPIYKMDKVQEALQPSSTQLHGAVNDSHPSTSRTARNLSCGKDNDAPIFKMDKVQEALESNSFHLHADVSDSHLDPLEAVHNMSVTKVTDNMSNLNAIKKQTTHETPEVRRVQEALNFSARELHEAVTDPLPEALEIAKTLSSAVGATLNHGTGHVTGVENQNTSNDDVLENQTTSNDDVLENQNTGNDGVFENHNTGSDTVFENHNTGNDAVLENQNTGNDAVLENRNTGNDDVLENQIQPPVIHATEKNTENVEEEMPELAGDAQGNNETDDPKKQHRSKRSLMEANGTSHTFEWDDSIDNVNRGSELHLPPSPKRSKVTPLEQYEDKPKPKPQPLIKGRKKWSVEEEDTLRVAVKELGRNWKLILQCHGDAFEGRSNVDLKDKWRNMLRSQL</sequence>
<dbReference type="CDD" id="cd11660">
    <property type="entry name" value="SANT_TRF"/>
    <property type="match status" value="1"/>
</dbReference>
<evidence type="ECO:0000313" key="6">
    <source>
        <dbReference type="Proteomes" id="UP000813463"/>
    </source>
</evidence>
<organism evidence="6 7">
    <name type="scientific">Spinacia oleracea</name>
    <name type="common">Spinach</name>
    <dbReference type="NCBI Taxonomy" id="3562"/>
    <lineage>
        <taxon>Eukaryota</taxon>
        <taxon>Viridiplantae</taxon>
        <taxon>Streptophyta</taxon>
        <taxon>Embryophyta</taxon>
        <taxon>Tracheophyta</taxon>
        <taxon>Spermatophyta</taxon>
        <taxon>Magnoliopsida</taxon>
        <taxon>eudicotyledons</taxon>
        <taxon>Gunneridae</taxon>
        <taxon>Pentapetalae</taxon>
        <taxon>Caryophyllales</taxon>
        <taxon>Chenopodiaceae</taxon>
        <taxon>Chenopodioideae</taxon>
        <taxon>Anserineae</taxon>
        <taxon>Spinacia</taxon>
    </lineage>
</organism>
<feature type="region of interest" description="Disordered" evidence="3">
    <location>
        <begin position="477"/>
        <end position="540"/>
    </location>
</feature>
<dbReference type="PANTHER" id="PTHR46993">
    <property type="entry name" value="MYB TRANSCRIPTION FACTOR"/>
    <property type="match status" value="1"/>
</dbReference>
<dbReference type="PROSITE" id="PS50090">
    <property type="entry name" value="MYB_LIKE"/>
    <property type="match status" value="1"/>
</dbReference>
<dbReference type="RefSeq" id="XP_021857413.1">
    <property type="nucleotide sequence ID" value="XM_022001721.2"/>
</dbReference>
<feature type="region of interest" description="Disordered" evidence="3">
    <location>
        <begin position="577"/>
        <end position="666"/>
    </location>
</feature>
<reference evidence="6" key="1">
    <citation type="journal article" date="2021" name="Nat. Commun.">
        <title>Genomic analyses provide insights into spinach domestication and the genetic basis of agronomic traits.</title>
        <authorList>
            <person name="Cai X."/>
            <person name="Sun X."/>
            <person name="Xu C."/>
            <person name="Sun H."/>
            <person name="Wang X."/>
            <person name="Ge C."/>
            <person name="Zhang Z."/>
            <person name="Wang Q."/>
            <person name="Fei Z."/>
            <person name="Jiao C."/>
            <person name="Wang Q."/>
        </authorList>
    </citation>
    <scope>NUCLEOTIDE SEQUENCE [LARGE SCALE GENOMIC DNA]</scope>
    <source>
        <strain evidence="6">cv. Varoflay</strain>
    </source>
</reference>
<feature type="domain" description="HTH myb-type" evidence="5">
    <location>
        <begin position="667"/>
        <end position="720"/>
    </location>
</feature>
<dbReference type="KEGG" id="soe:110796643"/>
<feature type="region of interest" description="Disordered" evidence="3">
    <location>
        <begin position="197"/>
        <end position="229"/>
    </location>
</feature>
<name>A0A9R0IXF1_SPIOL</name>
<evidence type="ECO:0000256" key="2">
    <source>
        <dbReference type="ARBA" id="ARBA00023242"/>
    </source>
</evidence>
<feature type="compositionally biased region" description="Polar residues" evidence="3">
    <location>
        <begin position="484"/>
        <end position="540"/>
    </location>
</feature>
<dbReference type="InterPro" id="IPR001005">
    <property type="entry name" value="SANT/Myb"/>
</dbReference>
<feature type="compositionally biased region" description="Gly residues" evidence="3">
    <location>
        <begin position="199"/>
        <end position="224"/>
    </location>
</feature>
<feature type="compositionally biased region" description="Polar residues" evidence="3">
    <location>
        <begin position="291"/>
        <end position="322"/>
    </location>
</feature>
<dbReference type="GO" id="GO:0005634">
    <property type="term" value="C:nucleus"/>
    <property type="evidence" value="ECO:0007669"/>
    <property type="project" value="UniProtKB-SubCell"/>
</dbReference>
<dbReference type="PANTHER" id="PTHR46993:SF6">
    <property type="entry name" value="MYB TRANSCRIPTION FACTOR"/>
    <property type="match status" value="1"/>
</dbReference>
<dbReference type="Gene3D" id="1.10.10.60">
    <property type="entry name" value="Homeodomain-like"/>
    <property type="match status" value="1"/>
</dbReference>
<dbReference type="SUPFAM" id="SSF46689">
    <property type="entry name" value="Homeodomain-like"/>
    <property type="match status" value="1"/>
</dbReference>
<dbReference type="Proteomes" id="UP000813463">
    <property type="component" value="Chromosome 4"/>
</dbReference>
<feature type="domain" description="Myb-like" evidence="4">
    <location>
        <begin position="667"/>
        <end position="716"/>
    </location>
</feature>
<dbReference type="GeneID" id="110796643"/>
<comment type="subcellular location">
    <subcellularLocation>
        <location evidence="1">Nucleus</location>
    </subcellularLocation>
</comment>
<dbReference type="OrthoDB" id="608866at2759"/>
<keyword evidence="6" id="KW-1185">Reference proteome</keyword>
<dbReference type="SMART" id="SM00717">
    <property type="entry name" value="SANT"/>
    <property type="match status" value="1"/>
</dbReference>
<feature type="compositionally biased region" description="Polar residues" evidence="3">
    <location>
        <begin position="352"/>
        <end position="362"/>
    </location>
</feature>
<feature type="region of interest" description="Disordered" evidence="3">
    <location>
        <begin position="339"/>
        <end position="370"/>
    </location>
</feature>
<accession>A0A9R0IXF1</accession>
<protein>
    <submittedName>
        <fullName evidence="7">Uncharacterized protein isoform X1</fullName>
    </submittedName>
</protein>
<dbReference type="Pfam" id="PF00249">
    <property type="entry name" value="Myb_DNA-binding"/>
    <property type="match status" value="1"/>
</dbReference>